<feature type="transmembrane region" description="Helical" evidence="1">
    <location>
        <begin position="12"/>
        <end position="35"/>
    </location>
</feature>
<name>A0A1J5QT23_9ZZZZ</name>
<evidence type="ECO:0000313" key="2">
    <source>
        <dbReference type="EMBL" id="OIQ86785.1"/>
    </source>
</evidence>
<evidence type="ECO:0000256" key="1">
    <source>
        <dbReference type="SAM" id="Phobius"/>
    </source>
</evidence>
<keyword evidence="1" id="KW-0472">Membrane</keyword>
<dbReference type="AlphaFoldDB" id="A0A1J5QT23"/>
<evidence type="ECO:0008006" key="3">
    <source>
        <dbReference type="Google" id="ProtNLM"/>
    </source>
</evidence>
<reference evidence="2" key="1">
    <citation type="submission" date="2016-10" db="EMBL/GenBank/DDBJ databases">
        <title>Sequence of Gallionella enrichment culture.</title>
        <authorList>
            <person name="Poehlein A."/>
            <person name="Muehling M."/>
            <person name="Daniel R."/>
        </authorList>
    </citation>
    <scope>NUCLEOTIDE SEQUENCE</scope>
</reference>
<keyword evidence="1" id="KW-1133">Transmembrane helix</keyword>
<gene>
    <name evidence="2" type="ORF">GALL_313740</name>
</gene>
<sequence>MRPLHQMSLPEKLVHTGFIILACFGMLSAELYLFVTHTGLDGKAGVTLKDIQISYYGDRSSSKIQSVLPTMLTNAGVDKAQWPAIEKKVDHWVQNGQTEAEYTADIKPIIDAHCMMCHSDAMSKQLHNPPLGSYDDVKKVAQVNTGMTLNQMLMGGMVHLTMLGVIFWIAGMLFVRTRITTALKALLVFVPFLGMMLDFSGWFATHYNPAFAWMVLVGGALSCPIAALELVAAFFDMWIGLPGFLSENKSGF</sequence>
<organism evidence="2">
    <name type="scientific">mine drainage metagenome</name>
    <dbReference type="NCBI Taxonomy" id="410659"/>
    <lineage>
        <taxon>unclassified sequences</taxon>
        <taxon>metagenomes</taxon>
        <taxon>ecological metagenomes</taxon>
    </lineage>
</organism>
<accession>A0A1J5QT23</accession>
<protein>
    <recommendedName>
        <fullName evidence="3">Elongation factor-1 alpha</fullName>
    </recommendedName>
</protein>
<dbReference type="PROSITE" id="PS51257">
    <property type="entry name" value="PROKAR_LIPOPROTEIN"/>
    <property type="match status" value="1"/>
</dbReference>
<keyword evidence="1" id="KW-0812">Transmembrane</keyword>
<comment type="caution">
    <text evidence="2">The sequence shown here is derived from an EMBL/GenBank/DDBJ whole genome shotgun (WGS) entry which is preliminary data.</text>
</comment>
<proteinExistence type="predicted"/>
<feature type="transmembrane region" description="Helical" evidence="1">
    <location>
        <begin position="152"/>
        <end position="175"/>
    </location>
</feature>
<feature type="transmembrane region" description="Helical" evidence="1">
    <location>
        <begin position="182"/>
        <end position="204"/>
    </location>
</feature>
<dbReference type="EMBL" id="MLJW01000459">
    <property type="protein sequence ID" value="OIQ86785.1"/>
    <property type="molecule type" value="Genomic_DNA"/>
</dbReference>
<feature type="transmembrane region" description="Helical" evidence="1">
    <location>
        <begin position="210"/>
        <end position="235"/>
    </location>
</feature>